<gene>
    <name evidence="2" type="ORF">F511_37106</name>
</gene>
<evidence type="ECO:0000256" key="1">
    <source>
        <dbReference type="SAM" id="MobiDB-lite"/>
    </source>
</evidence>
<keyword evidence="3" id="KW-1185">Reference proteome</keyword>
<accession>A0A2Z7B5H5</accession>
<feature type="region of interest" description="Disordered" evidence="1">
    <location>
        <begin position="1"/>
        <end position="24"/>
    </location>
</feature>
<evidence type="ECO:0000313" key="2">
    <source>
        <dbReference type="EMBL" id="KZV29198.1"/>
    </source>
</evidence>
<proteinExistence type="predicted"/>
<reference evidence="2 3" key="1">
    <citation type="journal article" date="2015" name="Proc. Natl. Acad. Sci. U.S.A.">
        <title>The resurrection genome of Boea hygrometrica: A blueprint for survival of dehydration.</title>
        <authorList>
            <person name="Xiao L."/>
            <person name="Yang G."/>
            <person name="Zhang L."/>
            <person name="Yang X."/>
            <person name="Zhao S."/>
            <person name="Ji Z."/>
            <person name="Zhou Q."/>
            <person name="Hu M."/>
            <person name="Wang Y."/>
            <person name="Chen M."/>
            <person name="Xu Y."/>
            <person name="Jin H."/>
            <person name="Xiao X."/>
            <person name="Hu G."/>
            <person name="Bao F."/>
            <person name="Hu Y."/>
            <person name="Wan P."/>
            <person name="Li L."/>
            <person name="Deng X."/>
            <person name="Kuang T."/>
            <person name="Xiang C."/>
            <person name="Zhu J.K."/>
            <person name="Oliver M.J."/>
            <person name="He Y."/>
        </authorList>
    </citation>
    <scope>NUCLEOTIDE SEQUENCE [LARGE SCALE GENOMIC DNA]</scope>
    <source>
        <strain evidence="3">cv. XS01</strain>
    </source>
</reference>
<evidence type="ECO:0000313" key="3">
    <source>
        <dbReference type="Proteomes" id="UP000250235"/>
    </source>
</evidence>
<dbReference type="EMBL" id="KV009436">
    <property type="protein sequence ID" value="KZV29198.1"/>
    <property type="molecule type" value="Genomic_DNA"/>
</dbReference>
<organism evidence="2 3">
    <name type="scientific">Dorcoceras hygrometricum</name>
    <dbReference type="NCBI Taxonomy" id="472368"/>
    <lineage>
        <taxon>Eukaryota</taxon>
        <taxon>Viridiplantae</taxon>
        <taxon>Streptophyta</taxon>
        <taxon>Embryophyta</taxon>
        <taxon>Tracheophyta</taxon>
        <taxon>Spermatophyta</taxon>
        <taxon>Magnoliopsida</taxon>
        <taxon>eudicotyledons</taxon>
        <taxon>Gunneridae</taxon>
        <taxon>Pentapetalae</taxon>
        <taxon>asterids</taxon>
        <taxon>lamiids</taxon>
        <taxon>Lamiales</taxon>
        <taxon>Gesneriaceae</taxon>
        <taxon>Didymocarpoideae</taxon>
        <taxon>Trichosporeae</taxon>
        <taxon>Loxocarpinae</taxon>
        <taxon>Dorcoceras</taxon>
    </lineage>
</organism>
<dbReference type="Proteomes" id="UP000250235">
    <property type="component" value="Unassembled WGS sequence"/>
</dbReference>
<dbReference type="AlphaFoldDB" id="A0A2Z7B5H5"/>
<protein>
    <submittedName>
        <fullName evidence="2">Uncharacterized protein</fullName>
    </submittedName>
</protein>
<sequence>MQTALAKAASRLEQPKLRTAGNSKLNSAQQCPMLELYVGPQTDYRLRIAFSIPRTDQAHRSHIQISSRTSAGLLHTLQIRLHLERQPSTIVTADLERLMANIIPVCSHIETLHELYHNAVRSSPDFVYQIMPELNTVSATLNHTKTSGEMLFFNSRLIIAILDLWRLIEYSLHTWIPGRMFPLLLL</sequence>
<name>A0A2Z7B5H5_9LAMI</name>